<evidence type="ECO:0000313" key="3">
    <source>
        <dbReference type="EMBL" id="JAQ01178.1"/>
    </source>
</evidence>
<gene>
    <name evidence="2" type="ORF">CM83_99844</name>
    <name evidence="4" type="ORF">g.17304</name>
    <name evidence="3" type="ORF">g.17311</name>
</gene>
<keyword evidence="1" id="KW-0812">Transmembrane</keyword>
<reference evidence="3" key="3">
    <citation type="journal article" date="2016" name="Gigascience">
        <title>De novo construction of an expanded transcriptome assembly for the western tarnished plant bug, Lygus hesperus.</title>
        <authorList>
            <person name="Tassone E.E."/>
            <person name="Geib S.M."/>
            <person name="Hall B."/>
            <person name="Fabrick J.A."/>
            <person name="Brent C.S."/>
            <person name="Hull J.J."/>
        </authorList>
    </citation>
    <scope>NUCLEOTIDE SEQUENCE</scope>
</reference>
<dbReference type="EMBL" id="GBHO01024577">
    <property type="protein sequence ID" value="JAG19027.1"/>
    <property type="molecule type" value="Transcribed_RNA"/>
</dbReference>
<evidence type="ECO:0000256" key="1">
    <source>
        <dbReference type="SAM" id="Phobius"/>
    </source>
</evidence>
<reference evidence="2" key="1">
    <citation type="journal article" date="2014" name="PLoS ONE">
        <title>Transcriptome-Based Identification of ABC Transporters in the Western Tarnished Plant Bug Lygus hesperus.</title>
        <authorList>
            <person name="Hull J.J."/>
            <person name="Chaney K."/>
            <person name="Geib S.M."/>
            <person name="Fabrick J.A."/>
            <person name="Brent C.S."/>
            <person name="Walsh D."/>
            <person name="Lavine L.C."/>
        </authorList>
    </citation>
    <scope>NUCLEOTIDE SEQUENCE</scope>
</reference>
<evidence type="ECO:0000313" key="2">
    <source>
        <dbReference type="EMBL" id="JAG19027.1"/>
    </source>
</evidence>
<protein>
    <submittedName>
        <fullName evidence="2">Uncharacterized protein</fullName>
    </submittedName>
</protein>
<evidence type="ECO:0000313" key="4">
    <source>
        <dbReference type="EMBL" id="JAQ08853.1"/>
    </source>
</evidence>
<dbReference type="AlphaFoldDB" id="A0A0A9XE90"/>
<feature type="transmembrane region" description="Helical" evidence="1">
    <location>
        <begin position="146"/>
        <end position="169"/>
    </location>
</feature>
<sequence length="395" mass="42126">MSRINSPNVSEPSLRWSKRVNRLCTTVRSVGMSNCRLCTPWIKSSSSKRLLLFDHRQNTSRIFPEPKTPTRTASRNLQTSYGVLVLLSSYAPSSFAFAVTASSVLSAVFDSAETVVGVVSLSPVRCAVAALMLLSRPLFVRALNCVFVIASAACVPAPSILLCSSAAVLPPDQLSAGSFCNCAAFVVRSSFPTAASALGTPFESCTLHRAAFVGCCLCTPSAPTGAATLLLLVMFFAVSRQSKTPSVGAPGNAPIDIVNLTPSADGGWRAGGVAEGVETWWEACWWGCWSREGASADAKEPQGAPGKAPMEMWEFFSGLGRVADGGHMRKGCGDWVCTTLQCRTSERGVLQDGDRCTDAQECYLDGSLQSQFHEDANLLRLQWVRCCATCADCCT</sequence>
<feature type="transmembrane region" description="Helical" evidence="1">
    <location>
        <begin position="81"/>
        <end position="109"/>
    </location>
</feature>
<dbReference type="EMBL" id="GDHC01009776">
    <property type="protein sequence ID" value="JAQ08853.1"/>
    <property type="molecule type" value="Transcribed_RNA"/>
</dbReference>
<feature type="transmembrane region" description="Helical" evidence="1">
    <location>
        <begin position="115"/>
        <end position="134"/>
    </location>
</feature>
<dbReference type="EMBL" id="GDHC01017451">
    <property type="protein sequence ID" value="JAQ01178.1"/>
    <property type="molecule type" value="Transcribed_RNA"/>
</dbReference>
<keyword evidence="1" id="KW-0472">Membrane</keyword>
<accession>A0A0A9XE90</accession>
<keyword evidence="1" id="KW-1133">Transmembrane helix</keyword>
<feature type="transmembrane region" description="Helical" evidence="1">
    <location>
        <begin position="210"/>
        <end position="238"/>
    </location>
</feature>
<organism evidence="2">
    <name type="scientific">Lygus hesperus</name>
    <name type="common">Western plant bug</name>
    <dbReference type="NCBI Taxonomy" id="30085"/>
    <lineage>
        <taxon>Eukaryota</taxon>
        <taxon>Metazoa</taxon>
        <taxon>Ecdysozoa</taxon>
        <taxon>Arthropoda</taxon>
        <taxon>Hexapoda</taxon>
        <taxon>Insecta</taxon>
        <taxon>Pterygota</taxon>
        <taxon>Neoptera</taxon>
        <taxon>Paraneoptera</taxon>
        <taxon>Hemiptera</taxon>
        <taxon>Heteroptera</taxon>
        <taxon>Panheteroptera</taxon>
        <taxon>Cimicomorpha</taxon>
        <taxon>Miridae</taxon>
        <taxon>Mirini</taxon>
        <taxon>Lygus</taxon>
    </lineage>
</organism>
<proteinExistence type="predicted"/>
<name>A0A0A9XE90_LYGHE</name>
<reference evidence="2" key="2">
    <citation type="submission" date="2014-07" db="EMBL/GenBank/DDBJ databases">
        <authorList>
            <person name="Hull J."/>
        </authorList>
    </citation>
    <scope>NUCLEOTIDE SEQUENCE</scope>
</reference>